<evidence type="ECO:0000256" key="1">
    <source>
        <dbReference type="SAM" id="MobiDB-lite"/>
    </source>
</evidence>
<gene>
    <name evidence="2" type="ORF">SAMN04489714_0882</name>
</gene>
<keyword evidence="3" id="KW-1185">Reference proteome</keyword>
<feature type="region of interest" description="Disordered" evidence="1">
    <location>
        <begin position="93"/>
        <end position="119"/>
    </location>
</feature>
<dbReference type="Proteomes" id="UP000198976">
    <property type="component" value="Chromosome I"/>
</dbReference>
<protein>
    <submittedName>
        <fullName evidence="2">Uncharacterized protein</fullName>
    </submittedName>
</protein>
<name>A0ABY0V6V5_9ACTO</name>
<evidence type="ECO:0000313" key="3">
    <source>
        <dbReference type="Proteomes" id="UP000198976"/>
    </source>
</evidence>
<proteinExistence type="predicted"/>
<accession>A0ABY0V6V5</accession>
<evidence type="ECO:0000313" key="2">
    <source>
        <dbReference type="EMBL" id="SDT91842.1"/>
    </source>
</evidence>
<dbReference type="RefSeq" id="WP_092648486.1">
    <property type="nucleotide sequence ID" value="NZ_LT629792.1"/>
</dbReference>
<reference evidence="2 3" key="1">
    <citation type="submission" date="2016-10" db="EMBL/GenBank/DDBJ databases">
        <authorList>
            <person name="Varghese N."/>
            <person name="Submissions S."/>
        </authorList>
    </citation>
    <scope>NUCLEOTIDE SEQUENCE [LARGE SCALE GENOMIC DNA]</scope>
    <source>
        <strain evidence="2 3">DSM 9169</strain>
    </source>
</reference>
<sequence length="119" mass="12962">MDLFTPLSQADIDTAKINQLLNELKQAADKCAQVPPATLPSFHQCQLLTELANKQGITLQQLSENITKGQGLLAIADKLSQADPQEMKAKLNAADQGVKELSRQTALTPQARPESKNRL</sequence>
<organism evidence="2 3">
    <name type="scientific">Schaalia radingae</name>
    <dbReference type="NCBI Taxonomy" id="131110"/>
    <lineage>
        <taxon>Bacteria</taxon>
        <taxon>Bacillati</taxon>
        <taxon>Actinomycetota</taxon>
        <taxon>Actinomycetes</taxon>
        <taxon>Actinomycetales</taxon>
        <taxon>Actinomycetaceae</taxon>
        <taxon>Schaalia</taxon>
    </lineage>
</organism>
<dbReference type="EMBL" id="LT629792">
    <property type="protein sequence ID" value="SDT91842.1"/>
    <property type="molecule type" value="Genomic_DNA"/>
</dbReference>